<keyword evidence="2" id="KW-0560">Oxidoreductase</keyword>
<reference evidence="4" key="2">
    <citation type="submission" date="2020-09" db="EMBL/GenBank/DDBJ databases">
        <authorList>
            <person name="Sun Q."/>
            <person name="Ohkuma M."/>
        </authorList>
    </citation>
    <scope>NUCLEOTIDE SEQUENCE</scope>
    <source>
        <strain evidence="4">JCM 31740</strain>
    </source>
</reference>
<evidence type="ECO:0000313" key="4">
    <source>
        <dbReference type="EMBL" id="GGU01277.1"/>
    </source>
</evidence>
<sequence>MEVTKPVALSLSKAEFKDIYRMDGVPEFKTYLAGEWYSGTELMDVRSPIDSSIFAKVPRVNGEVASKVLSLAYSKGRREMRDTPGEKRLAIYHKVADLLEELKDDFVDVLIVNNGKTRQAALGEVGASVERLRRADLDVRKLYGDYVPGDWSSESLQTEAIVRREPLGLVLAITPFNYPLFDVVNKFVYTTVAGNAMLLKPSTLTPLTAIMFARLLELAGFPRTAFAVLTSRGSDVSGVVRDPRVEGITLTGSTETGEAIMREGGIKQYVMELGGGDPAIVLADADVNWAAQRIVAGITSYSGQRCDSVKLVLAEPQVYDQLKAKLLEELSKVRVGDPRDPDVTMGPVIEESTVDELEQGVKDAVSKGAKVIFGGRRLGRHYVEPTLIEVERERIGDLYLYNKEVFLSVALLTKVRDEVDAVAVSNGRRYGLDAAVFGNDMTRVRRVIRQLEVGAVYVNDYPRHGIGYFPFGGRKGSGVAREGIGYTIEYVTAYKTVMYNYRGKGVWEYL</sequence>
<dbReference type="InterPro" id="IPR053489">
    <property type="entry name" value="NAD(P)-GAP_dehydrogenase"/>
</dbReference>
<name>A0A830H1Q2_9CREN</name>
<protein>
    <submittedName>
        <fullName evidence="4">Aldehyde dehydrogenase</fullName>
    </submittedName>
</protein>
<dbReference type="InterPro" id="IPR015590">
    <property type="entry name" value="Aldehyde_DH_dom"/>
</dbReference>
<dbReference type="InterPro" id="IPR051020">
    <property type="entry name" value="ALDH-related_metabolic_enz"/>
</dbReference>
<dbReference type="InterPro" id="IPR016161">
    <property type="entry name" value="Ald_DH/histidinol_DH"/>
</dbReference>
<dbReference type="EMBL" id="BMQS01000019">
    <property type="protein sequence ID" value="GGU01277.1"/>
    <property type="molecule type" value="Genomic_DNA"/>
</dbReference>
<gene>
    <name evidence="4" type="ORF">GCM10007116_18050</name>
</gene>
<comment type="caution">
    <text evidence="4">The sequence shown here is derived from an EMBL/GenBank/DDBJ whole genome shotgun (WGS) entry which is preliminary data.</text>
</comment>
<accession>A0A830H1Q2</accession>
<dbReference type="InterPro" id="IPR016162">
    <property type="entry name" value="Ald_DH_N"/>
</dbReference>
<dbReference type="PANTHER" id="PTHR42991">
    <property type="entry name" value="ALDEHYDE DEHYDROGENASE"/>
    <property type="match status" value="1"/>
</dbReference>
<dbReference type="Gene3D" id="3.40.309.10">
    <property type="entry name" value="Aldehyde Dehydrogenase, Chain A, domain 2"/>
    <property type="match status" value="1"/>
</dbReference>
<dbReference type="GO" id="GO:0008911">
    <property type="term" value="F:lactaldehyde dehydrogenase (NAD+) activity"/>
    <property type="evidence" value="ECO:0007669"/>
    <property type="project" value="TreeGrafter"/>
</dbReference>
<evidence type="ECO:0000259" key="3">
    <source>
        <dbReference type="Pfam" id="PF00171"/>
    </source>
</evidence>
<dbReference type="RefSeq" id="WP_188848607.1">
    <property type="nucleotide sequence ID" value="NZ_BMQS01000019.1"/>
</dbReference>
<dbReference type="SUPFAM" id="SSF53720">
    <property type="entry name" value="ALDH-like"/>
    <property type="match status" value="1"/>
</dbReference>
<dbReference type="Gene3D" id="3.40.605.10">
    <property type="entry name" value="Aldehyde Dehydrogenase, Chain A, domain 1"/>
    <property type="match status" value="1"/>
</dbReference>
<proteinExistence type="inferred from homology"/>
<dbReference type="OrthoDB" id="6342at2157"/>
<evidence type="ECO:0000256" key="2">
    <source>
        <dbReference type="ARBA" id="ARBA00023002"/>
    </source>
</evidence>
<dbReference type="PANTHER" id="PTHR42991:SF1">
    <property type="entry name" value="ALDEHYDE DEHYDROGENASE"/>
    <property type="match status" value="1"/>
</dbReference>
<dbReference type="InterPro" id="IPR016163">
    <property type="entry name" value="Ald_DH_C"/>
</dbReference>
<evidence type="ECO:0000313" key="5">
    <source>
        <dbReference type="Proteomes" id="UP000616143"/>
    </source>
</evidence>
<dbReference type="Pfam" id="PF00171">
    <property type="entry name" value="Aldedh"/>
    <property type="match status" value="1"/>
</dbReference>
<organism evidence="4 5">
    <name type="scientific">Sulfodiicoccus acidiphilus</name>
    <dbReference type="NCBI Taxonomy" id="1670455"/>
    <lineage>
        <taxon>Archaea</taxon>
        <taxon>Thermoproteota</taxon>
        <taxon>Thermoprotei</taxon>
        <taxon>Sulfolobales</taxon>
        <taxon>Sulfolobaceae</taxon>
        <taxon>Sulfodiicoccus</taxon>
    </lineage>
</organism>
<dbReference type="AlphaFoldDB" id="A0A830H1Q2"/>
<feature type="domain" description="Aldehyde dehydrogenase" evidence="3">
    <location>
        <begin position="41"/>
        <end position="497"/>
    </location>
</feature>
<comment type="similarity">
    <text evidence="1">Belongs to the aldehyde dehydrogenase family.</text>
</comment>
<dbReference type="NCBIfam" id="NF040869">
    <property type="entry name" value="G3PDH_Arch"/>
    <property type="match status" value="1"/>
</dbReference>
<dbReference type="Proteomes" id="UP000616143">
    <property type="component" value="Unassembled WGS sequence"/>
</dbReference>
<reference evidence="4" key="1">
    <citation type="journal article" date="2014" name="Int. J. Syst. Evol. Microbiol.">
        <title>Complete genome sequence of Corynebacterium casei LMG S-19264T (=DSM 44701T), isolated from a smear-ripened cheese.</title>
        <authorList>
            <consortium name="US DOE Joint Genome Institute (JGI-PGF)"/>
            <person name="Walter F."/>
            <person name="Albersmeier A."/>
            <person name="Kalinowski J."/>
            <person name="Ruckert C."/>
        </authorList>
    </citation>
    <scope>NUCLEOTIDE SEQUENCE</scope>
    <source>
        <strain evidence="4">JCM 31740</strain>
    </source>
</reference>
<evidence type="ECO:0000256" key="1">
    <source>
        <dbReference type="ARBA" id="ARBA00009986"/>
    </source>
</evidence>